<evidence type="ECO:0000256" key="4">
    <source>
        <dbReference type="ARBA" id="ARBA00022989"/>
    </source>
</evidence>
<feature type="transmembrane region" description="Helical" evidence="6">
    <location>
        <begin position="196"/>
        <end position="217"/>
    </location>
</feature>
<feature type="transmembrane region" description="Helical" evidence="6">
    <location>
        <begin position="229"/>
        <end position="252"/>
    </location>
</feature>
<feature type="transmembrane region" description="Helical" evidence="6">
    <location>
        <begin position="109"/>
        <end position="131"/>
    </location>
</feature>
<feature type="transmembrane region" description="Helical" evidence="6">
    <location>
        <begin position="23"/>
        <end position="44"/>
    </location>
</feature>
<evidence type="ECO:0000313" key="8">
    <source>
        <dbReference type="EMBL" id="MEL0630700.1"/>
    </source>
</evidence>
<feature type="transmembrane region" description="Helical" evidence="6">
    <location>
        <begin position="259"/>
        <end position="279"/>
    </location>
</feature>
<comment type="subcellular location">
    <subcellularLocation>
        <location evidence="1">Cell membrane</location>
        <topology evidence="1">Multi-pass membrane protein</topology>
    </subcellularLocation>
</comment>
<evidence type="ECO:0000256" key="1">
    <source>
        <dbReference type="ARBA" id="ARBA00004651"/>
    </source>
</evidence>
<name>A0ABU9GTP4_9GAMM</name>
<evidence type="ECO:0000256" key="6">
    <source>
        <dbReference type="SAM" id="Phobius"/>
    </source>
</evidence>
<dbReference type="RefSeq" id="WP_341598827.1">
    <property type="nucleotide sequence ID" value="NZ_JBAKAZ010000078.1"/>
</dbReference>
<feature type="transmembrane region" description="Helical" evidence="6">
    <location>
        <begin position="140"/>
        <end position="159"/>
    </location>
</feature>
<dbReference type="InterPro" id="IPR050638">
    <property type="entry name" value="AA-Vitamin_Transporters"/>
</dbReference>
<evidence type="ECO:0000313" key="9">
    <source>
        <dbReference type="Proteomes" id="UP001369082"/>
    </source>
</evidence>
<organism evidence="8 9">
    <name type="scientific">Psychromonas aquatilis</name>
    <dbReference type="NCBI Taxonomy" id="2005072"/>
    <lineage>
        <taxon>Bacteria</taxon>
        <taxon>Pseudomonadati</taxon>
        <taxon>Pseudomonadota</taxon>
        <taxon>Gammaproteobacteria</taxon>
        <taxon>Alteromonadales</taxon>
        <taxon>Psychromonadaceae</taxon>
        <taxon>Psychromonas</taxon>
    </lineage>
</organism>
<feature type="transmembrane region" description="Helical" evidence="6">
    <location>
        <begin position="165"/>
        <end position="184"/>
    </location>
</feature>
<proteinExistence type="predicted"/>
<gene>
    <name evidence="8" type="ORF">V6256_13900</name>
</gene>
<evidence type="ECO:0000256" key="5">
    <source>
        <dbReference type="ARBA" id="ARBA00023136"/>
    </source>
</evidence>
<dbReference type="PANTHER" id="PTHR32322">
    <property type="entry name" value="INNER MEMBRANE TRANSPORTER"/>
    <property type="match status" value="1"/>
</dbReference>
<feature type="domain" description="EamA" evidence="7">
    <location>
        <begin position="167"/>
        <end position="302"/>
    </location>
</feature>
<dbReference type="InterPro" id="IPR000620">
    <property type="entry name" value="EamA_dom"/>
</dbReference>
<accession>A0ABU9GTP4</accession>
<dbReference type="Gene3D" id="1.10.3730.20">
    <property type="match status" value="1"/>
</dbReference>
<keyword evidence="5 6" id="KW-0472">Membrane</keyword>
<protein>
    <submittedName>
        <fullName evidence="8">DMT family transporter</fullName>
    </submittedName>
</protein>
<keyword evidence="9" id="KW-1185">Reference proteome</keyword>
<dbReference type="SUPFAM" id="SSF103481">
    <property type="entry name" value="Multidrug resistance efflux transporter EmrE"/>
    <property type="match status" value="2"/>
</dbReference>
<dbReference type="Proteomes" id="UP001369082">
    <property type="component" value="Unassembled WGS sequence"/>
</dbReference>
<feature type="transmembrane region" description="Helical" evidence="6">
    <location>
        <begin position="82"/>
        <end position="103"/>
    </location>
</feature>
<feature type="domain" description="EamA" evidence="7">
    <location>
        <begin position="22"/>
        <end position="154"/>
    </location>
</feature>
<dbReference type="PANTHER" id="PTHR32322:SF18">
    <property type="entry name" value="S-ADENOSYLMETHIONINE_S-ADENOSYLHOMOCYSTEINE TRANSPORTER"/>
    <property type="match status" value="1"/>
</dbReference>
<feature type="transmembrane region" description="Helical" evidence="6">
    <location>
        <begin position="50"/>
        <end position="70"/>
    </location>
</feature>
<dbReference type="EMBL" id="JBAKAZ010000078">
    <property type="protein sequence ID" value="MEL0630700.1"/>
    <property type="molecule type" value="Genomic_DNA"/>
</dbReference>
<evidence type="ECO:0000256" key="2">
    <source>
        <dbReference type="ARBA" id="ARBA00022475"/>
    </source>
</evidence>
<dbReference type="Pfam" id="PF00892">
    <property type="entry name" value="EamA"/>
    <property type="match status" value="2"/>
</dbReference>
<evidence type="ECO:0000256" key="3">
    <source>
        <dbReference type="ARBA" id="ARBA00022692"/>
    </source>
</evidence>
<evidence type="ECO:0000259" key="7">
    <source>
        <dbReference type="Pfam" id="PF00892"/>
    </source>
</evidence>
<keyword evidence="4 6" id="KW-1133">Transmembrane helix</keyword>
<dbReference type="InterPro" id="IPR037185">
    <property type="entry name" value="EmrE-like"/>
</dbReference>
<keyword evidence="2" id="KW-1003">Cell membrane</keyword>
<reference evidence="8 9" key="1">
    <citation type="submission" date="2024-02" db="EMBL/GenBank/DDBJ databases">
        <title>Bacteria isolated from the canopy kelp, Nereocystis luetkeana.</title>
        <authorList>
            <person name="Pfister C.A."/>
            <person name="Younker I.T."/>
            <person name="Light S.H."/>
        </authorList>
    </citation>
    <scope>NUCLEOTIDE SEQUENCE [LARGE SCALE GENOMIC DNA]</scope>
    <source>
        <strain evidence="8 9">TI.1.05</strain>
    </source>
</reference>
<sequence length="304" mass="32244">MQRTENRQIELTKTDGLSPLQKGYIVMAGVLFIWSSFVLSIRGIGASPLTVADVALLRFSVPMLILIPYIRSRLAVIKKVKVSDILLLLLGGLPFLLLVSLGAASAPSAYVSTIVTSTPPFFVAVISYLFYRQKVSLKQTFTLCLIVIGVMIMITGGRAHISSEMLTGVCFLLAAGGIWACYTIGLKRAGLDAISLAIITSYLSFFITFILVVFGGLNSNVGLFSLQQALPFIIVQGIGVGILATIGFSYAVNKLGPSNASVMGALSPGLTSLLAVPIYNESLSLIIIGGISITITGVIFSSRV</sequence>
<feature type="transmembrane region" description="Helical" evidence="6">
    <location>
        <begin position="285"/>
        <end position="302"/>
    </location>
</feature>
<keyword evidence="3 6" id="KW-0812">Transmembrane</keyword>
<comment type="caution">
    <text evidence="8">The sequence shown here is derived from an EMBL/GenBank/DDBJ whole genome shotgun (WGS) entry which is preliminary data.</text>
</comment>